<sequence length="221" mass="22631">MRAETVHQASLSARVGSFTEAVFSALTGAEPVAWGLHEPVSESWDAEAVSSFTYTRSPRSTRLVVLGAPGAGSSSPIPTIGVLTVERTADAVVESLEVLAESDDPRPAAELQAMAEILHAARARTALIGHGVGFTGLTRPARFTGSTVPAVALFGPEALAATGAARAAELADESGGDARLLGSAPVRSLAVLYAQEEIPGRQHPLEAYASLVGSLTLAPPA</sequence>
<name>A0A2S5IYC0_9MICC</name>
<proteinExistence type="predicted"/>
<organism evidence="1 2">
    <name type="scientific">Arthrobacter pityocampae</name>
    <dbReference type="NCBI Taxonomy" id="547334"/>
    <lineage>
        <taxon>Bacteria</taxon>
        <taxon>Bacillati</taxon>
        <taxon>Actinomycetota</taxon>
        <taxon>Actinomycetes</taxon>
        <taxon>Micrococcales</taxon>
        <taxon>Micrococcaceae</taxon>
        <taxon>Arthrobacter</taxon>
    </lineage>
</organism>
<dbReference type="InterPro" id="IPR046175">
    <property type="entry name" value="DUF6177"/>
</dbReference>
<dbReference type="Pfam" id="PF19674">
    <property type="entry name" value="DUF6177"/>
    <property type="match status" value="1"/>
</dbReference>
<dbReference type="AlphaFoldDB" id="A0A2S5IYC0"/>
<reference evidence="1 2" key="1">
    <citation type="journal article" date="2014" name="Int. J. Syst. Evol. Microbiol.">
        <title>Arthrobacter pityocampae sp. nov., isolated from Thaumetopoea pityocampa (Lep., Thaumetopoeidae).</title>
        <authorList>
            <person name="Ince I.A."/>
            <person name="Demirbag Z."/>
            <person name="Kati H."/>
        </authorList>
    </citation>
    <scope>NUCLEOTIDE SEQUENCE [LARGE SCALE GENOMIC DNA]</scope>
    <source>
        <strain evidence="1 2">Tp2</strain>
    </source>
</reference>
<protein>
    <submittedName>
        <fullName evidence="1">Uncharacterized protein</fullName>
    </submittedName>
</protein>
<dbReference type="Proteomes" id="UP000239297">
    <property type="component" value="Unassembled WGS sequence"/>
</dbReference>
<keyword evidence="2" id="KW-1185">Reference proteome</keyword>
<comment type="caution">
    <text evidence="1">The sequence shown here is derived from an EMBL/GenBank/DDBJ whole genome shotgun (WGS) entry which is preliminary data.</text>
</comment>
<accession>A0A2S5IYC0</accession>
<dbReference type="EMBL" id="PRKW01000003">
    <property type="protein sequence ID" value="PPB49545.1"/>
    <property type="molecule type" value="Genomic_DNA"/>
</dbReference>
<evidence type="ECO:0000313" key="1">
    <source>
        <dbReference type="EMBL" id="PPB49545.1"/>
    </source>
</evidence>
<gene>
    <name evidence="1" type="ORF">C4K88_07590</name>
</gene>
<evidence type="ECO:0000313" key="2">
    <source>
        <dbReference type="Proteomes" id="UP000239297"/>
    </source>
</evidence>